<dbReference type="FunFam" id="3.20.20.370:FF:000003">
    <property type="entry name" value="CLUMA_CG003232, isoform B"/>
    <property type="match status" value="1"/>
</dbReference>
<dbReference type="Gene3D" id="4.10.400.10">
    <property type="entry name" value="Low-density Lipoprotein Receptor"/>
    <property type="match status" value="1"/>
</dbReference>
<dbReference type="InterPro" id="IPR002172">
    <property type="entry name" value="LDrepeatLR_classA_rpt"/>
</dbReference>
<dbReference type="SMART" id="SM00494">
    <property type="entry name" value="ChtBD2"/>
    <property type="match status" value="1"/>
</dbReference>
<dbReference type="GO" id="GO:0008061">
    <property type="term" value="F:chitin binding"/>
    <property type="evidence" value="ECO:0007669"/>
    <property type="project" value="InterPro"/>
</dbReference>
<dbReference type="PANTHER" id="PTHR45985">
    <property type="match status" value="1"/>
</dbReference>
<dbReference type="SMART" id="SM00192">
    <property type="entry name" value="LDLa"/>
    <property type="match status" value="1"/>
</dbReference>
<dbReference type="InterPro" id="IPR036508">
    <property type="entry name" value="Chitin-bd_dom_sf"/>
</dbReference>
<dbReference type="PROSITE" id="PS50068">
    <property type="entry name" value="LDLRA_2"/>
    <property type="match status" value="1"/>
</dbReference>
<feature type="disulfide bond" evidence="2">
    <location>
        <begin position="148"/>
        <end position="166"/>
    </location>
</feature>
<evidence type="ECO:0000313" key="5">
    <source>
        <dbReference type="EMBL" id="CAD7241608.1"/>
    </source>
</evidence>
<dbReference type="PROSITE" id="PS50940">
    <property type="entry name" value="CHIT_BIND_II"/>
    <property type="match status" value="1"/>
</dbReference>
<dbReference type="PANTHER" id="PTHR45985:SF1">
    <property type="entry name" value="VERMIFORM, ISOFORM I"/>
    <property type="match status" value="1"/>
</dbReference>
<feature type="domain" description="Chitin-binding type-2" evidence="4">
    <location>
        <begin position="57"/>
        <end position="123"/>
    </location>
</feature>
<organism evidence="5">
    <name type="scientific">Darwinula stevensoni</name>
    <dbReference type="NCBI Taxonomy" id="69355"/>
    <lineage>
        <taxon>Eukaryota</taxon>
        <taxon>Metazoa</taxon>
        <taxon>Ecdysozoa</taxon>
        <taxon>Arthropoda</taxon>
        <taxon>Crustacea</taxon>
        <taxon>Oligostraca</taxon>
        <taxon>Ostracoda</taxon>
        <taxon>Podocopa</taxon>
        <taxon>Podocopida</taxon>
        <taxon>Darwinulocopina</taxon>
        <taxon>Darwinuloidea</taxon>
        <taxon>Darwinulidae</taxon>
        <taxon>Darwinula</taxon>
    </lineage>
</organism>
<feature type="chain" id="PRO_5036402429" description="Chitin-binding type-2 domain-containing protein" evidence="3">
    <location>
        <begin position="27"/>
        <end position="557"/>
    </location>
</feature>
<dbReference type="SUPFAM" id="SSF57424">
    <property type="entry name" value="LDL receptor-like module"/>
    <property type="match status" value="1"/>
</dbReference>
<dbReference type="AlphaFoldDB" id="A0A7R8X5Z3"/>
<sequence length="557" mass="63294">MSRSPVWLCTSHFLFLSLFVLPLVIASGGDDEVRVRERRQAEKTAKEKVDFKSLTIEELCKDRRTNEFFRLTTDGDCRDVVRCDRAGLTGKIRLAGVRCPNGLAFDVDRQTCDWKAKVSNCDRLEKPRKPLPKLVTNEPICPENELSCGDGECIARELFCDEKPDCRDGSDENACTVDQDPNAAPKCDRSQCILPDCFCSADGTQIPGNLEPSQVPQMVTITFSGAVNVDNIGLFDEIFDGSRQNPNGCQTRGTFFVSHKYTNYSAVQELHRKGHEIAVFSVTSKEDENYWTGGSYDDWLAEMAGSRLIIERFANITDNSVIGVRAPYLRVGGNKQFEMMADQLFVYDASITAPLGRVPIWPYTLYFRMPHSCHGNGQNCPSRSHPVWEMVFNELDRRDDPTFDEKLPGCHFVDSCTNIQTGEQFGRLLRHNLNRHLSTNHAPLGLHFHASWLQSNKEFKSELQKFMTEMLNRNDVYFVSMLQVIQWMQNPTELTAIRDFQEWKEKCDVKGNPFCSLPNPCPVTTRELPGETLRLFTCMECPKNYPWILDPTGDGLI</sequence>
<dbReference type="CDD" id="cd10974">
    <property type="entry name" value="CE4_CDA_like_1"/>
    <property type="match status" value="1"/>
</dbReference>
<dbReference type="InterPro" id="IPR002557">
    <property type="entry name" value="Chitin-bd_dom"/>
</dbReference>
<dbReference type="Gene3D" id="2.170.140.10">
    <property type="entry name" value="Chitin binding domain"/>
    <property type="match status" value="1"/>
</dbReference>
<dbReference type="OrthoDB" id="504708at2759"/>
<dbReference type="SUPFAM" id="SSF57625">
    <property type="entry name" value="Invertebrate chitin-binding proteins"/>
    <property type="match status" value="1"/>
</dbReference>
<evidence type="ECO:0000259" key="4">
    <source>
        <dbReference type="PROSITE" id="PS50940"/>
    </source>
</evidence>
<evidence type="ECO:0000256" key="2">
    <source>
        <dbReference type="PROSITE-ProRule" id="PRU00124"/>
    </source>
</evidence>
<evidence type="ECO:0000256" key="1">
    <source>
        <dbReference type="ARBA" id="ARBA00023157"/>
    </source>
</evidence>
<gene>
    <name evidence="5" type="ORF">DSTB1V02_LOCUS1594</name>
</gene>
<name>A0A7R8X5Z3_9CRUS</name>
<accession>A0A7R8X5Z3</accession>
<keyword evidence="3" id="KW-0732">Signal</keyword>
<dbReference type="GO" id="GO:0005975">
    <property type="term" value="P:carbohydrate metabolic process"/>
    <property type="evidence" value="ECO:0007669"/>
    <property type="project" value="InterPro"/>
</dbReference>
<dbReference type="Proteomes" id="UP000677054">
    <property type="component" value="Unassembled WGS sequence"/>
</dbReference>
<dbReference type="InterPro" id="IPR023415">
    <property type="entry name" value="LDLR_class-A_CS"/>
</dbReference>
<evidence type="ECO:0000256" key="3">
    <source>
        <dbReference type="SAM" id="SignalP"/>
    </source>
</evidence>
<evidence type="ECO:0000313" key="6">
    <source>
        <dbReference type="Proteomes" id="UP000677054"/>
    </source>
</evidence>
<proteinExistence type="predicted"/>
<dbReference type="SUPFAM" id="SSF88713">
    <property type="entry name" value="Glycoside hydrolase/deacetylase"/>
    <property type="match status" value="1"/>
</dbReference>
<feature type="signal peptide" evidence="3">
    <location>
        <begin position="1"/>
        <end position="26"/>
    </location>
</feature>
<dbReference type="InterPro" id="IPR011330">
    <property type="entry name" value="Glyco_hydro/deAcase_b/a-brl"/>
</dbReference>
<dbReference type="EMBL" id="LR899671">
    <property type="protein sequence ID" value="CAD7241608.1"/>
    <property type="molecule type" value="Genomic_DNA"/>
</dbReference>
<keyword evidence="6" id="KW-1185">Reference proteome</keyword>
<feature type="disulfide bond" evidence="2">
    <location>
        <begin position="160"/>
        <end position="175"/>
    </location>
</feature>
<dbReference type="InterPro" id="IPR036055">
    <property type="entry name" value="LDL_receptor-like_sf"/>
</dbReference>
<dbReference type="Pfam" id="PF00057">
    <property type="entry name" value="Ldl_recept_a"/>
    <property type="match status" value="1"/>
</dbReference>
<dbReference type="GO" id="GO:0005576">
    <property type="term" value="C:extracellular region"/>
    <property type="evidence" value="ECO:0007669"/>
    <property type="project" value="InterPro"/>
</dbReference>
<keyword evidence="1 2" id="KW-1015">Disulfide bond</keyword>
<dbReference type="InterPro" id="IPR052740">
    <property type="entry name" value="CE4"/>
</dbReference>
<dbReference type="Pfam" id="PF01607">
    <property type="entry name" value="CBM_14"/>
    <property type="match status" value="1"/>
</dbReference>
<reference evidence="5" key="1">
    <citation type="submission" date="2020-11" db="EMBL/GenBank/DDBJ databases">
        <authorList>
            <person name="Tran Van P."/>
        </authorList>
    </citation>
    <scope>NUCLEOTIDE SEQUENCE</scope>
</reference>
<dbReference type="Gene3D" id="3.20.20.370">
    <property type="entry name" value="Glycoside hydrolase/deacetylase"/>
    <property type="match status" value="1"/>
</dbReference>
<feature type="disulfide bond" evidence="2">
    <location>
        <begin position="141"/>
        <end position="153"/>
    </location>
</feature>
<dbReference type="EMBL" id="CAJPEV010000154">
    <property type="protein sequence ID" value="CAG0881499.1"/>
    <property type="molecule type" value="Genomic_DNA"/>
</dbReference>
<dbReference type="CDD" id="cd00112">
    <property type="entry name" value="LDLa"/>
    <property type="match status" value="1"/>
</dbReference>
<dbReference type="PROSITE" id="PS01209">
    <property type="entry name" value="LDLRA_1"/>
    <property type="match status" value="1"/>
</dbReference>
<protein>
    <recommendedName>
        <fullName evidence="4">Chitin-binding type-2 domain-containing protein</fullName>
    </recommendedName>
</protein>